<comment type="catalytic activity">
    <reaction evidence="7 8">
        <text>dihydrourocanate + A = urocanate + AH2</text>
        <dbReference type="Rhea" id="RHEA:36059"/>
        <dbReference type="ChEBI" id="CHEBI:13193"/>
        <dbReference type="ChEBI" id="CHEBI:17499"/>
        <dbReference type="ChEBI" id="CHEBI:27247"/>
        <dbReference type="ChEBI" id="CHEBI:72991"/>
        <dbReference type="EC" id="1.3.99.33"/>
    </reaction>
</comment>
<dbReference type="InterPro" id="IPR007329">
    <property type="entry name" value="FMN-bd"/>
</dbReference>
<gene>
    <name evidence="10" type="ORF">DES51_10114</name>
</gene>
<feature type="signal peptide" evidence="8">
    <location>
        <begin position="1"/>
        <end position="19"/>
    </location>
</feature>
<evidence type="ECO:0000313" key="11">
    <source>
        <dbReference type="Proteomes" id="UP000247612"/>
    </source>
</evidence>
<dbReference type="InterPro" id="IPR003953">
    <property type="entry name" value="FAD-dep_OxRdtase_2_FAD-bd"/>
</dbReference>
<dbReference type="NCBIfam" id="TIGR01813">
    <property type="entry name" value="flavo_cyto_c"/>
    <property type="match status" value="1"/>
</dbReference>
<dbReference type="STRING" id="1034346.GCA_000313565_00014"/>
<dbReference type="SUPFAM" id="SSF51905">
    <property type="entry name" value="FAD/NAD(P)-binding domain"/>
    <property type="match status" value="1"/>
</dbReference>
<sequence>MKKILLALLLMLSACAPQSINNTDTFQGEGFGKQGKIIVDVVIKDDKIEHIELVKHSEVPGFSGKMIQLADEIISKNSIDVDTITGATLTSQGFIDAVKDALTQAGITQEDLMNANMQEQQQKIIEQHSDLVIVGSGGAGFVAAIQAKQLGFEKVTIIEKMAFNGGNTRMSGGEYACYNNWVQESEGIIDSKEAFIEDILISGQGRSNETLVRTLADHVLENAYWLRDEIGVQYKDEQSWYGGHRVARTLWPVGDGPAYVNTLAQKAEELGVEVIYNTKAVEIIMENGQAIGIKAVSDGNSLHFYGDSGIILATGGFSANVEMRQQYNTQWPTLDASIPTTNSPAIVGDGILMAQAAGANLIDMDAIQLYPINNPATGNYYFVDYARLIGNALLVNKDGERFVDEKETREIISRAAIEQKDAMIYEIIDDQVAKSMNLEEDYASEIARCLDQGVLIKGSLKECAEFFDIPYETLAATIEHYNEMAAQGVDTDFNRTDLIPIGDGPYLMFACIVSVHHTMGGVQIDENAHVIDTNGNIIPNLYAAGEVTGGIHGANRLGSLSIPDTVCFGRIAAATAYNEHLKK</sequence>
<evidence type="ECO:0000256" key="7">
    <source>
        <dbReference type="ARBA" id="ARBA00049922"/>
    </source>
</evidence>
<dbReference type="RefSeq" id="WP_022936328.1">
    <property type="nucleotide sequence ID" value="NZ_CABKRQ010000001.1"/>
</dbReference>
<dbReference type="AlphaFoldDB" id="A0A318KUF8"/>
<keyword evidence="5 8" id="KW-0274">FAD</keyword>
<comment type="similarity">
    <text evidence="1 8">Belongs to the FAD-dependent oxidoreductase 2 family. FRD/SDH subfamily.</text>
</comment>
<reference evidence="10 11" key="1">
    <citation type="submission" date="2018-05" db="EMBL/GenBank/DDBJ databases">
        <title>Genomic Encyclopedia of Type Strains, Phase IV (KMG-IV): sequencing the most valuable type-strain genomes for metagenomic binning, comparative biology and taxonomic classification.</title>
        <authorList>
            <person name="Goeker M."/>
        </authorList>
    </citation>
    <scope>NUCLEOTIDE SEQUENCE [LARGE SCALE GENOMIC DNA]</scope>
    <source>
        <strain evidence="10 11">JC118</strain>
    </source>
</reference>
<evidence type="ECO:0000313" key="10">
    <source>
        <dbReference type="EMBL" id="PXX81410.1"/>
    </source>
</evidence>
<dbReference type="Gene3D" id="3.90.1010.20">
    <property type="match status" value="1"/>
</dbReference>
<comment type="cofactor">
    <cofactor evidence="8">
        <name>FMN</name>
        <dbReference type="ChEBI" id="CHEBI:58210"/>
    </cofactor>
    <text evidence="8">Binds 1 or 2 FMN covalently per subunit.</text>
</comment>
<dbReference type="GO" id="GO:0016020">
    <property type="term" value="C:membrane"/>
    <property type="evidence" value="ECO:0007669"/>
    <property type="project" value="InterPro"/>
</dbReference>
<dbReference type="InterPro" id="IPR050315">
    <property type="entry name" value="FAD-oxidoreductase_2"/>
</dbReference>
<evidence type="ECO:0000259" key="9">
    <source>
        <dbReference type="SMART" id="SM00900"/>
    </source>
</evidence>
<evidence type="ECO:0000256" key="2">
    <source>
        <dbReference type="ARBA" id="ARBA00013137"/>
    </source>
</evidence>
<dbReference type="GO" id="GO:0033765">
    <property type="term" value="F:steroid dehydrogenase activity, acting on the CH-CH group of donors"/>
    <property type="evidence" value="ECO:0007669"/>
    <property type="project" value="UniProtKB-ARBA"/>
</dbReference>
<keyword evidence="8" id="KW-0732">Signal</keyword>
<evidence type="ECO:0000256" key="1">
    <source>
        <dbReference type="ARBA" id="ARBA00008040"/>
    </source>
</evidence>
<protein>
    <recommendedName>
        <fullName evidence="3 8">Urocanate reductase</fullName>
        <ecNumber evidence="2 8">1.3.99.33</ecNumber>
    </recommendedName>
</protein>
<organism evidence="10 11">
    <name type="scientific">Dielma fastidiosa</name>
    <dbReference type="NCBI Taxonomy" id="1034346"/>
    <lineage>
        <taxon>Bacteria</taxon>
        <taxon>Bacillati</taxon>
        <taxon>Bacillota</taxon>
        <taxon>Erysipelotrichia</taxon>
        <taxon>Erysipelotrichales</taxon>
        <taxon>Erysipelotrichaceae</taxon>
        <taxon>Dielma</taxon>
    </lineage>
</organism>
<dbReference type="Pfam" id="PF00890">
    <property type="entry name" value="FAD_binding_2"/>
    <property type="match status" value="1"/>
</dbReference>
<dbReference type="Gene3D" id="3.90.700.10">
    <property type="entry name" value="Succinate dehydrogenase/fumarate reductase flavoprotein, catalytic domain"/>
    <property type="match status" value="1"/>
</dbReference>
<proteinExistence type="inferred from homology"/>
<keyword evidence="11" id="KW-1185">Reference proteome</keyword>
<evidence type="ECO:0000256" key="8">
    <source>
        <dbReference type="RuleBase" id="RU366062"/>
    </source>
</evidence>
<dbReference type="EC" id="1.3.99.33" evidence="2 8"/>
<dbReference type="Proteomes" id="UP000247612">
    <property type="component" value="Unassembled WGS sequence"/>
</dbReference>
<dbReference type="SUPFAM" id="SSF56425">
    <property type="entry name" value="Succinate dehydrogenase/fumarate reductase flavoprotein, catalytic domain"/>
    <property type="match status" value="1"/>
</dbReference>
<evidence type="ECO:0000256" key="6">
    <source>
        <dbReference type="ARBA" id="ARBA00023002"/>
    </source>
</evidence>
<dbReference type="GO" id="GO:0010181">
    <property type="term" value="F:FMN binding"/>
    <property type="evidence" value="ECO:0007669"/>
    <property type="project" value="InterPro"/>
</dbReference>
<dbReference type="InterPro" id="IPR010960">
    <property type="entry name" value="Flavocytochrome_c"/>
</dbReference>
<dbReference type="PANTHER" id="PTHR43400:SF7">
    <property type="entry name" value="FAD-DEPENDENT OXIDOREDUCTASE 2 FAD BINDING DOMAIN-CONTAINING PROTEIN"/>
    <property type="match status" value="1"/>
</dbReference>
<feature type="domain" description="FMN-binding" evidence="9">
    <location>
        <begin position="32"/>
        <end position="105"/>
    </location>
</feature>
<evidence type="ECO:0000256" key="5">
    <source>
        <dbReference type="ARBA" id="ARBA00022827"/>
    </source>
</evidence>
<evidence type="ECO:0000256" key="3">
    <source>
        <dbReference type="ARBA" id="ARBA00015872"/>
    </source>
</evidence>
<dbReference type="PANTHER" id="PTHR43400">
    <property type="entry name" value="FUMARATE REDUCTASE"/>
    <property type="match status" value="1"/>
</dbReference>
<keyword evidence="6 8" id="KW-0560">Oxidoreductase</keyword>
<keyword evidence="4 8" id="KW-0285">Flavoprotein</keyword>
<dbReference type="OrthoDB" id="9806724at2"/>
<dbReference type="InterPro" id="IPR027477">
    <property type="entry name" value="Succ_DH/fumarate_Rdtase_cat_sf"/>
</dbReference>
<dbReference type="Gene3D" id="3.50.50.60">
    <property type="entry name" value="FAD/NAD(P)-binding domain"/>
    <property type="match status" value="1"/>
</dbReference>
<comment type="cofactor">
    <cofactor evidence="8">
        <name>FAD</name>
        <dbReference type="ChEBI" id="CHEBI:57692"/>
    </cofactor>
    <text evidence="8">Binds 1 FAD per subunit.</text>
</comment>
<evidence type="ECO:0000256" key="4">
    <source>
        <dbReference type="ARBA" id="ARBA00022630"/>
    </source>
</evidence>
<feature type="chain" id="PRO_5039754407" description="Urocanate reductase" evidence="8">
    <location>
        <begin position="20"/>
        <end position="583"/>
    </location>
</feature>
<name>A0A318KUF8_9FIRM</name>
<dbReference type="EMBL" id="QJKH01000001">
    <property type="protein sequence ID" value="PXX81410.1"/>
    <property type="molecule type" value="Genomic_DNA"/>
</dbReference>
<accession>A0A318KUF8</accession>
<comment type="caution">
    <text evidence="10">The sequence shown here is derived from an EMBL/GenBank/DDBJ whole genome shotgun (WGS) entry which is preliminary data.</text>
</comment>
<dbReference type="PROSITE" id="PS51257">
    <property type="entry name" value="PROKAR_LIPOPROTEIN"/>
    <property type="match status" value="1"/>
</dbReference>
<dbReference type="PRINTS" id="PR00368">
    <property type="entry name" value="FADPNR"/>
</dbReference>
<dbReference type="SMART" id="SM00900">
    <property type="entry name" value="FMN_bind"/>
    <property type="match status" value="1"/>
</dbReference>
<dbReference type="Pfam" id="PF04205">
    <property type="entry name" value="FMN_bind"/>
    <property type="match status" value="1"/>
</dbReference>
<dbReference type="InterPro" id="IPR036188">
    <property type="entry name" value="FAD/NAD-bd_sf"/>
</dbReference>